<dbReference type="AlphaFoldDB" id="A0A0E0HPF3"/>
<name>A0A0E0HPF3_ORYNI</name>
<dbReference type="Proteomes" id="UP000006591">
    <property type="component" value="Chromosome 6"/>
</dbReference>
<dbReference type="OMA" id="STRHICL"/>
<reference evidence="1" key="1">
    <citation type="submission" date="2015-04" db="UniProtKB">
        <authorList>
            <consortium name="EnsemblPlants"/>
        </authorList>
    </citation>
    <scope>IDENTIFICATION</scope>
    <source>
        <strain evidence="1">SL10</strain>
    </source>
</reference>
<dbReference type="Gramene" id="ONIVA06G13680.1">
    <property type="protein sequence ID" value="ONIVA06G13680.1"/>
    <property type="gene ID" value="ONIVA06G13680"/>
</dbReference>
<evidence type="ECO:0000313" key="2">
    <source>
        <dbReference type="Proteomes" id="UP000006591"/>
    </source>
</evidence>
<dbReference type="EnsemblPlants" id="ONIVA06G13680.1">
    <property type="protein sequence ID" value="ONIVA06G13680.1"/>
    <property type="gene ID" value="ONIVA06G13680"/>
</dbReference>
<reference evidence="1" key="2">
    <citation type="submission" date="2018-04" db="EMBL/GenBank/DDBJ databases">
        <title>OnivRS2 (Oryza nivara Reference Sequence Version 2).</title>
        <authorList>
            <person name="Zhang J."/>
            <person name="Kudrna D."/>
            <person name="Lee S."/>
            <person name="Talag J."/>
            <person name="Rajasekar S."/>
            <person name="Welchert J."/>
            <person name="Hsing Y.-I."/>
            <person name="Wing R.A."/>
        </authorList>
    </citation>
    <scope>NUCLEOTIDE SEQUENCE [LARGE SCALE GENOMIC DNA]</scope>
    <source>
        <strain evidence="1">SL10</strain>
    </source>
</reference>
<sequence>MPPQIASSVRLRASFIHWRRSGALFRWCWWGYSSLLASPVPRFQNPNLQAPAAHYTSTPLTSCYTLPAACNGTTSPVLSAPPGGRTSLPCAAISSLRALSRRETWTPYLLAVATNSSIGNSAPAIYAFVALPAGLRCGASQGPKLLREDRGSLRSKSLVEKGSKRPNVKLTDPRKYFVQHAARLPYTAAWSSDNVKVIMKASNEANSMDNAGSSRPQLSVTTNVTVSSSRLSEVSETFDGWFKEAIFTLVKDLATDLQNSPSEIVGYSGVKVVSLQKQIRLLHMCDIFRLSCIF</sequence>
<accession>A0A0E0HPF3</accession>
<protein>
    <submittedName>
        <fullName evidence="1">Uncharacterized protein</fullName>
    </submittedName>
</protein>
<organism evidence="1">
    <name type="scientific">Oryza nivara</name>
    <name type="common">Indian wild rice</name>
    <name type="synonym">Oryza sativa f. spontanea</name>
    <dbReference type="NCBI Taxonomy" id="4536"/>
    <lineage>
        <taxon>Eukaryota</taxon>
        <taxon>Viridiplantae</taxon>
        <taxon>Streptophyta</taxon>
        <taxon>Embryophyta</taxon>
        <taxon>Tracheophyta</taxon>
        <taxon>Spermatophyta</taxon>
        <taxon>Magnoliopsida</taxon>
        <taxon>Liliopsida</taxon>
        <taxon>Poales</taxon>
        <taxon>Poaceae</taxon>
        <taxon>BOP clade</taxon>
        <taxon>Oryzoideae</taxon>
        <taxon>Oryzeae</taxon>
        <taxon>Oryzinae</taxon>
        <taxon>Oryza</taxon>
    </lineage>
</organism>
<evidence type="ECO:0000313" key="1">
    <source>
        <dbReference type="EnsemblPlants" id="ONIVA06G13680.1"/>
    </source>
</evidence>
<keyword evidence="2" id="KW-1185">Reference proteome</keyword>
<proteinExistence type="predicted"/>